<comment type="cofactor">
    <cofactor evidence="1 6">
        <name>FAD</name>
        <dbReference type="ChEBI" id="CHEBI:57692"/>
    </cofactor>
</comment>
<evidence type="ECO:0000256" key="3">
    <source>
        <dbReference type="ARBA" id="ARBA00022630"/>
    </source>
</evidence>
<keyword evidence="4 6" id="KW-0274">FAD</keyword>
<evidence type="ECO:0000313" key="11">
    <source>
        <dbReference type="Proteomes" id="UP001217500"/>
    </source>
</evidence>
<dbReference type="Pfam" id="PF02770">
    <property type="entry name" value="Acyl-CoA_dh_M"/>
    <property type="match status" value="1"/>
</dbReference>
<accession>A0AAE9XNQ0</accession>
<dbReference type="InterPro" id="IPR036250">
    <property type="entry name" value="AcylCo_DH-like_C"/>
</dbReference>
<evidence type="ECO:0000256" key="6">
    <source>
        <dbReference type="RuleBase" id="RU362125"/>
    </source>
</evidence>
<keyword evidence="5 6" id="KW-0560">Oxidoreductase</keyword>
<evidence type="ECO:0000313" key="10">
    <source>
        <dbReference type="EMBL" id="WCL53516.1"/>
    </source>
</evidence>
<dbReference type="Gene3D" id="1.20.140.10">
    <property type="entry name" value="Butyryl-CoA Dehydrogenase, subunit A, domain 3"/>
    <property type="match status" value="1"/>
</dbReference>
<evidence type="ECO:0000256" key="1">
    <source>
        <dbReference type="ARBA" id="ARBA00001974"/>
    </source>
</evidence>
<dbReference type="GO" id="GO:0050660">
    <property type="term" value="F:flavin adenine dinucleotide binding"/>
    <property type="evidence" value="ECO:0007669"/>
    <property type="project" value="InterPro"/>
</dbReference>
<gene>
    <name evidence="10" type="ORF">PH603_13310</name>
</gene>
<dbReference type="InterPro" id="IPR009075">
    <property type="entry name" value="AcylCo_DH/oxidase_C"/>
</dbReference>
<dbReference type="SUPFAM" id="SSF47203">
    <property type="entry name" value="Acyl-CoA dehydrogenase C-terminal domain-like"/>
    <property type="match status" value="1"/>
</dbReference>
<feature type="domain" description="Acyl-CoA dehydrogenase/oxidase C-terminal" evidence="7">
    <location>
        <begin position="231"/>
        <end position="361"/>
    </location>
</feature>
<dbReference type="Pfam" id="PF02771">
    <property type="entry name" value="Acyl-CoA_dh_N"/>
    <property type="match status" value="1"/>
</dbReference>
<dbReference type="EMBL" id="CP116805">
    <property type="protein sequence ID" value="WCL53516.1"/>
    <property type="molecule type" value="Genomic_DNA"/>
</dbReference>
<dbReference type="InterPro" id="IPR037069">
    <property type="entry name" value="AcylCoA_DH/ox_N_sf"/>
</dbReference>
<protein>
    <submittedName>
        <fullName evidence="10">Acyl-CoA dehydrogenase family protein</fullName>
    </submittedName>
</protein>
<dbReference type="CDD" id="cd00567">
    <property type="entry name" value="ACAD"/>
    <property type="match status" value="1"/>
</dbReference>
<dbReference type="AlphaFoldDB" id="A0AAE9XNQ0"/>
<evidence type="ECO:0000256" key="5">
    <source>
        <dbReference type="ARBA" id="ARBA00023002"/>
    </source>
</evidence>
<dbReference type="InterPro" id="IPR006091">
    <property type="entry name" value="Acyl-CoA_Oxase/DH_mid-dom"/>
</dbReference>
<evidence type="ECO:0000259" key="9">
    <source>
        <dbReference type="Pfam" id="PF02771"/>
    </source>
</evidence>
<dbReference type="RefSeq" id="WP_289503028.1">
    <property type="nucleotide sequence ID" value="NZ_CP116805.1"/>
</dbReference>
<keyword evidence="3 6" id="KW-0285">Flavoprotein</keyword>
<proteinExistence type="inferred from homology"/>
<evidence type="ECO:0000256" key="4">
    <source>
        <dbReference type="ARBA" id="ARBA00022827"/>
    </source>
</evidence>
<dbReference type="InterPro" id="IPR009100">
    <property type="entry name" value="AcylCoA_DH/oxidase_NM_dom_sf"/>
</dbReference>
<feature type="domain" description="Acyl-CoA oxidase/dehydrogenase middle" evidence="8">
    <location>
        <begin position="122"/>
        <end position="209"/>
    </location>
</feature>
<dbReference type="PANTHER" id="PTHR43884">
    <property type="entry name" value="ACYL-COA DEHYDROGENASE"/>
    <property type="match status" value="1"/>
</dbReference>
<dbReference type="InterPro" id="IPR013786">
    <property type="entry name" value="AcylCoA_DH/ox_N"/>
</dbReference>
<dbReference type="KEGG" id="gso:PH603_13310"/>
<dbReference type="Gene3D" id="2.40.110.10">
    <property type="entry name" value="Butyryl-CoA Dehydrogenase, subunit A, domain 2"/>
    <property type="match status" value="1"/>
</dbReference>
<evidence type="ECO:0000259" key="8">
    <source>
        <dbReference type="Pfam" id="PF02770"/>
    </source>
</evidence>
<dbReference type="GO" id="GO:0003995">
    <property type="term" value="F:acyl-CoA dehydrogenase activity"/>
    <property type="evidence" value="ECO:0007669"/>
    <property type="project" value="TreeGrafter"/>
</dbReference>
<keyword evidence="11" id="KW-1185">Reference proteome</keyword>
<organism evidence="10 11">
    <name type="scientific">Gimibacter soli</name>
    <dbReference type="NCBI Taxonomy" id="3024400"/>
    <lineage>
        <taxon>Bacteria</taxon>
        <taxon>Pseudomonadati</taxon>
        <taxon>Pseudomonadota</taxon>
        <taxon>Alphaproteobacteria</taxon>
        <taxon>Kordiimonadales</taxon>
        <taxon>Temperatibacteraceae</taxon>
        <taxon>Gimibacter</taxon>
    </lineage>
</organism>
<evidence type="ECO:0000259" key="7">
    <source>
        <dbReference type="Pfam" id="PF00441"/>
    </source>
</evidence>
<dbReference type="SUPFAM" id="SSF56645">
    <property type="entry name" value="Acyl-CoA dehydrogenase NM domain-like"/>
    <property type="match status" value="1"/>
</dbReference>
<dbReference type="Gene3D" id="1.10.540.10">
    <property type="entry name" value="Acyl-CoA dehydrogenase/oxidase, N-terminal domain"/>
    <property type="match status" value="1"/>
</dbReference>
<dbReference type="Proteomes" id="UP001217500">
    <property type="component" value="Chromosome"/>
</dbReference>
<dbReference type="Pfam" id="PF00441">
    <property type="entry name" value="Acyl-CoA_dh_1"/>
    <property type="match status" value="1"/>
</dbReference>
<name>A0AAE9XNQ0_9PROT</name>
<dbReference type="PANTHER" id="PTHR43884:SF20">
    <property type="entry name" value="ACYL-COA DEHYDROGENASE FADE28"/>
    <property type="match status" value="1"/>
</dbReference>
<sequence>MNFEYTEEQTLLRNTLSRYFADAYDFEARRKMTGSDAGRDAGVWTAMAEELGILGAAFSEEQGGLGGGALENMLIMEEFGKALAVEPYLSTVVVAGGFLKRSKSAAAEGMIEQLISGEAIVAFAYAEPTGRYDLAAVKTEAKASGGGYTISGQKSVVAGAPWATHFVVTAKTAKGVAAFLVEAGAKGISMRSYPTVDGGTAAEVQFDNVSVGADALLTAEDGIAEIELVVDEATVAACAEAVGCLHQLHAQTMEYAKERKQFGRAIADFQVLQHRMVDMFMEVEQAVSMTLMATLKLGEDAKARAAAVSLAKAKVGHACKFVGENAIQIHGGMGMTDELAVGHYFKRATILEGLFGSIDHHLARYEKLSF</sequence>
<feature type="domain" description="Acyl-CoA dehydrogenase/oxidase N-terminal" evidence="9">
    <location>
        <begin position="6"/>
        <end position="117"/>
    </location>
</feature>
<comment type="similarity">
    <text evidence="2 6">Belongs to the acyl-CoA dehydrogenase family.</text>
</comment>
<dbReference type="InterPro" id="IPR046373">
    <property type="entry name" value="Acyl-CoA_Oxase/DH_mid-dom_sf"/>
</dbReference>
<reference evidence="10" key="1">
    <citation type="submission" date="2023-01" db="EMBL/GenBank/DDBJ databases">
        <title>The genome sequence of Kordiimonadaceae bacterium 6D33.</title>
        <authorList>
            <person name="Liu Y."/>
        </authorList>
    </citation>
    <scope>NUCLEOTIDE SEQUENCE</scope>
    <source>
        <strain evidence="10">6D33</strain>
    </source>
</reference>
<evidence type="ECO:0000256" key="2">
    <source>
        <dbReference type="ARBA" id="ARBA00009347"/>
    </source>
</evidence>